<sequence length="186" mass="20299">LAFKQQVAPRLKKQTRLVCNAISPDATEMSWFFPKKMLQSNIDDLAEPATPELATNEPQQTEELAAAAQTQIIEHTPNTAQDDDNSVIHALISRIQLDFSQRLERILASGGGLLVVVNQATATDKDLAEQLSTAEIPVVIIEARTLASLQRLGAASPVAHTEVLFEPESLVQQSLVDTQILFAQYG</sequence>
<evidence type="ECO:0000313" key="1">
    <source>
        <dbReference type="EMBL" id="NYT46597.1"/>
    </source>
</evidence>
<dbReference type="Proteomes" id="UP000537890">
    <property type="component" value="Unassembled WGS sequence"/>
</dbReference>
<feature type="non-terminal residue" evidence="1">
    <location>
        <position position="1"/>
    </location>
</feature>
<reference evidence="1 2" key="1">
    <citation type="submission" date="2020-05" db="EMBL/GenBank/DDBJ databases">
        <title>Horizontal transmission and recombination maintain forever young bacterial symbiont genomes.</title>
        <authorList>
            <person name="Russell S.L."/>
            <person name="Pepper-Tunick E."/>
            <person name="Svedberg J."/>
            <person name="Byrne A."/>
            <person name="Ruelas Castillo J."/>
            <person name="Vollmers C."/>
            <person name="Beinart R.A."/>
            <person name="Corbett-Detig R."/>
        </authorList>
    </citation>
    <scope>NUCLEOTIDE SEQUENCE [LARGE SCALE GENOMIC DNA]</scope>
    <source>
        <strain evidence="1">4727-3</strain>
    </source>
</reference>
<dbReference type="EMBL" id="JACCHS010000019">
    <property type="protein sequence ID" value="NYT46597.1"/>
    <property type="molecule type" value="Genomic_DNA"/>
</dbReference>
<proteinExistence type="predicted"/>
<comment type="caution">
    <text evidence="1">The sequence shown here is derived from an EMBL/GenBank/DDBJ whole genome shotgun (WGS) entry which is preliminary data.</text>
</comment>
<accession>A0A7Z0SDE0</accession>
<protein>
    <submittedName>
        <fullName evidence="1">Uncharacterized protein</fullName>
    </submittedName>
</protein>
<name>A0A7Z0SDE0_9GAMM</name>
<gene>
    <name evidence="1" type="ORF">H0A75_01810</name>
</gene>
<evidence type="ECO:0000313" key="2">
    <source>
        <dbReference type="Proteomes" id="UP000537890"/>
    </source>
</evidence>
<organism evidence="1 2">
    <name type="scientific">Candidatus Methanofishera endochildressiae</name>
    <dbReference type="NCBI Taxonomy" id="2738884"/>
    <lineage>
        <taxon>Bacteria</taxon>
        <taxon>Pseudomonadati</taxon>
        <taxon>Pseudomonadota</taxon>
        <taxon>Gammaproteobacteria</taxon>
        <taxon>Candidatus Methanofishera</taxon>
    </lineage>
</organism>
<dbReference type="AlphaFoldDB" id="A0A7Z0SDE0"/>